<keyword evidence="2" id="KW-1185">Reference proteome</keyword>
<sequence>MHPRTFGHVCQTQILTGTKARQPSRVTGFSTQRVKRGPLWDKVAICAKSAQVDAVAVVPSINALLVVDGEYLRWAGSHALVSVRPTVVTMEGDDAANVTFEVRKPVIAIAVHQLALHKNTLHNTALPCVEA</sequence>
<protein>
    <submittedName>
        <fullName evidence="1">Uncharacterized protein</fullName>
    </submittedName>
</protein>
<dbReference type="Proteomes" id="UP001148737">
    <property type="component" value="Unassembled WGS sequence"/>
</dbReference>
<evidence type="ECO:0000313" key="2">
    <source>
        <dbReference type="Proteomes" id="UP001148737"/>
    </source>
</evidence>
<evidence type="ECO:0000313" key="1">
    <source>
        <dbReference type="EMBL" id="KAJ3474825.1"/>
    </source>
</evidence>
<reference evidence="1" key="1">
    <citation type="submission" date="2022-07" db="EMBL/GenBank/DDBJ databases">
        <title>Genome Sequence of Lecanicillium saksenae.</title>
        <authorList>
            <person name="Buettner E."/>
        </authorList>
    </citation>
    <scope>NUCLEOTIDE SEQUENCE</scope>
    <source>
        <strain evidence="1">VT-O1</strain>
    </source>
</reference>
<proteinExistence type="predicted"/>
<organism evidence="1 2">
    <name type="scientific">Lecanicillium saksenae</name>
    <dbReference type="NCBI Taxonomy" id="468837"/>
    <lineage>
        <taxon>Eukaryota</taxon>
        <taxon>Fungi</taxon>
        <taxon>Dikarya</taxon>
        <taxon>Ascomycota</taxon>
        <taxon>Pezizomycotina</taxon>
        <taxon>Sordariomycetes</taxon>
        <taxon>Hypocreomycetidae</taxon>
        <taxon>Hypocreales</taxon>
        <taxon>Cordycipitaceae</taxon>
        <taxon>Lecanicillium</taxon>
    </lineage>
</organism>
<comment type="caution">
    <text evidence="1">The sequence shown here is derived from an EMBL/GenBank/DDBJ whole genome shotgun (WGS) entry which is preliminary data.</text>
</comment>
<accession>A0ACC1QH53</accession>
<gene>
    <name evidence="1" type="ORF">NLG97_g9677</name>
</gene>
<dbReference type="EMBL" id="JANAKD010002092">
    <property type="protein sequence ID" value="KAJ3474825.1"/>
    <property type="molecule type" value="Genomic_DNA"/>
</dbReference>
<name>A0ACC1QH53_9HYPO</name>